<dbReference type="CDD" id="cd00038">
    <property type="entry name" value="CAP_ED"/>
    <property type="match status" value="1"/>
</dbReference>
<accession>A0A0F9KVV2</accession>
<dbReference type="EMBL" id="LAZR01012548">
    <property type="protein sequence ID" value="KKM26263.1"/>
    <property type="molecule type" value="Genomic_DNA"/>
</dbReference>
<organism evidence="2">
    <name type="scientific">marine sediment metagenome</name>
    <dbReference type="NCBI Taxonomy" id="412755"/>
    <lineage>
        <taxon>unclassified sequences</taxon>
        <taxon>metagenomes</taxon>
        <taxon>ecological metagenomes</taxon>
    </lineage>
</organism>
<evidence type="ECO:0000259" key="1">
    <source>
        <dbReference type="PROSITE" id="PS50042"/>
    </source>
</evidence>
<dbReference type="InterPro" id="IPR000595">
    <property type="entry name" value="cNMP-bd_dom"/>
</dbReference>
<gene>
    <name evidence="2" type="ORF">LCGC14_1586540</name>
</gene>
<dbReference type="InterPro" id="IPR014710">
    <property type="entry name" value="RmlC-like_jellyroll"/>
</dbReference>
<name>A0A0F9KVV2_9ZZZZ</name>
<proteinExistence type="predicted"/>
<comment type="caution">
    <text evidence="2">The sequence shown here is derived from an EMBL/GenBank/DDBJ whole genome shotgun (WGS) entry which is preliminary data.</text>
</comment>
<dbReference type="Pfam" id="PF00027">
    <property type="entry name" value="cNMP_binding"/>
    <property type="match status" value="1"/>
</dbReference>
<sequence length="167" mass="19282">MVSKKDLRLIVILRYLTDEMLDKLIPVTEQLIFEEGEVIFKEGNLADWFYMLKRGKILLEKRISDHVTVSLGAIKPGYSFGWSAVLDGGPYTSDAVSAETSEIFSIKRELIVPLLENDHHMGNVLTQRFLREVKSRLDRRTEQFLRSVKSHPDMDVLLDDTFDPIRD</sequence>
<reference evidence="2" key="1">
    <citation type="journal article" date="2015" name="Nature">
        <title>Complex archaea that bridge the gap between prokaryotes and eukaryotes.</title>
        <authorList>
            <person name="Spang A."/>
            <person name="Saw J.H."/>
            <person name="Jorgensen S.L."/>
            <person name="Zaremba-Niedzwiedzka K."/>
            <person name="Martijn J."/>
            <person name="Lind A.E."/>
            <person name="van Eijk R."/>
            <person name="Schleper C."/>
            <person name="Guy L."/>
            <person name="Ettema T.J."/>
        </authorList>
    </citation>
    <scope>NUCLEOTIDE SEQUENCE</scope>
</reference>
<dbReference type="InterPro" id="IPR018490">
    <property type="entry name" value="cNMP-bd_dom_sf"/>
</dbReference>
<evidence type="ECO:0000313" key="2">
    <source>
        <dbReference type="EMBL" id="KKM26263.1"/>
    </source>
</evidence>
<dbReference type="SMART" id="SM00100">
    <property type="entry name" value="cNMP"/>
    <property type="match status" value="1"/>
</dbReference>
<protein>
    <recommendedName>
        <fullName evidence="1">Cyclic nucleotide-binding domain-containing protein</fullName>
    </recommendedName>
</protein>
<dbReference type="Gene3D" id="2.60.120.10">
    <property type="entry name" value="Jelly Rolls"/>
    <property type="match status" value="1"/>
</dbReference>
<dbReference type="SUPFAM" id="SSF51206">
    <property type="entry name" value="cAMP-binding domain-like"/>
    <property type="match status" value="1"/>
</dbReference>
<dbReference type="PROSITE" id="PS50042">
    <property type="entry name" value="CNMP_BINDING_3"/>
    <property type="match status" value="1"/>
</dbReference>
<feature type="domain" description="Cyclic nucleotide-binding" evidence="1">
    <location>
        <begin position="12"/>
        <end position="132"/>
    </location>
</feature>
<dbReference type="AlphaFoldDB" id="A0A0F9KVV2"/>